<dbReference type="Proteomes" id="UP000063781">
    <property type="component" value="Chromosome"/>
</dbReference>
<organism evidence="1 2">
    <name type="scientific">Erysipelothrix larvae</name>
    <dbReference type="NCBI Taxonomy" id="1514105"/>
    <lineage>
        <taxon>Bacteria</taxon>
        <taxon>Bacillati</taxon>
        <taxon>Bacillota</taxon>
        <taxon>Erysipelotrichia</taxon>
        <taxon>Erysipelotrichales</taxon>
        <taxon>Erysipelotrichaceae</taxon>
        <taxon>Erysipelothrix</taxon>
    </lineage>
</organism>
<dbReference type="SUPFAM" id="SSF54427">
    <property type="entry name" value="NTF2-like"/>
    <property type="match status" value="1"/>
</dbReference>
<evidence type="ECO:0000313" key="2">
    <source>
        <dbReference type="Proteomes" id="UP000063781"/>
    </source>
</evidence>
<evidence type="ECO:0008006" key="3">
    <source>
        <dbReference type="Google" id="ProtNLM"/>
    </source>
</evidence>
<reference evidence="1 2" key="1">
    <citation type="submission" date="2015-10" db="EMBL/GenBank/DDBJ databases">
        <title>Erysipelothrix larvae sp. LV19 isolated from the larval gut of the rhinoceros beetle, Trypoxylus dichotomus.</title>
        <authorList>
            <person name="Lim S."/>
            <person name="Kim B.-C."/>
        </authorList>
    </citation>
    <scope>NUCLEOTIDE SEQUENCE [LARGE SCALE GENOMIC DNA]</scope>
    <source>
        <strain evidence="1 2">LV19</strain>
    </source>
</reference>
<sequence length="122" mass="14168">MDVLDFWNCVAKQDKVALRYFFTESAVIRWHATNEQFNVSEYIQANCEYPGNWTGVIKQVKKQDNQIITITNVTNSDTKEAYLAVSFLTIIDGLISELDEYWSDMTQAPKWRRDMGIGKPIH</sequence>
<dbReference type="STRING" id="1514105.AOC36_00180"/>
<accession>A0A0X8H1W5</accession>
<dbReference type="InterPro" id="IPR032710">
    <property type="entry name" value="NTF2-like_dom_sf"/>
</dbReference>
<dbReference type="AlphaFoldDB" id="A0A0X8H1W5"/>
<protein>
    <recommendedName>
        <fullName evidence="3">SnoaL-like domain-containing protein</fullName>
    </recommendedName>
</protein>
<gene>
    <name evidence="1" type="ORF">AOC36_00180</name>
</gene>
<proteinExistence type="predicted"/>
<name>A0A0X8H1W5_9FIRM</name>
<dbReference type="EMBL" id="CP013213">
    <property type="protein sequence ID" value="AMC94599.1"/>
    <property type="molecule type" value="Genomic_DNA"/>
</dbReference>
<dbReference type="Gene3D" id="3.10.450.50">
    <property type="match status" value="1"/>
</dbReference>
<dbReference type="KEGG" id="erl:AOC36_00180"/>
<evidence type="ECO:0000313" key="1">
    <source>
        <dbReference type="EMBL" id="AMC94599.1"/>
    </source>
</evidence>
<keyword evidence="2" id="KW-1185">Reference proteome</keyword>